<name>A0A840QUD5_9BACI</name>
<dbReference type="EMBL" id="JACHHB010000018">
    <property type="protein sequence ID" value="MBB5174891.1"/>
    <property type="molecule type" value="Genomic_DNA"/>
</dbReference>
<sequence>MAKANQVMDICLLAGEIMLTYGAETYRVEDTLERMAKSANFSNVHCFATATGIFLSFEAEGKDDQMQMVRIDDRLQDLNKVAEVNQISREFVTGYISADEAQSQLQKVSVAPIHYPLWFIHLSAAVAGSIFSYLFGGSLADLLPVFFTALIASMTMVQIEKYLKVRFFAEFTASFLGGFSAIILYTLGLGLNVDQMIIGTVMPLVPGVTLTNALRDLMSGDLIAGTSRGAEALLTSLAIASGIALALTLTL</sequence>
<evidence type="ECO:0000256" key="2">
    <source>
        <dbReference type="ARBA" id="ARBA00022475"/>
    </source>
</evidence>
<comment type="caution">
    <text evidence="9">The sequence shown here is derived from an EMBL/GenBank/DDBJ whole genome shotgun (WGS) entry which is preliminary data.</text>
</comment>
<dbReference type="InterPro" id="IPR010619">
    <property type="entry name" value="ThrE-like_N"/>
</dbReference>
<keyword evidence="5 7" id="KW-0472">Membrane</keyword>
<dbReference type="GO" id="GO:0015744">
    <property type="term" value="P:succinate transport"/>
    <property type="evidence" value="ECO:0007669"/>
    <property type="project" value="TreeGrafter"/>
</dbReference>
<dbReference type="Pfam" id="PF06738">
    <property type="entry name" value="ThrE"/>
    <property type="match status" value="1"/>
</dbReference>
<evidence type="ECO:0000259" key="8">
    <source>
        <dbReference type="Pfam" id="PF06738"/>
    </source>
</evidence>
<evidence type="ECO:0000256" key="6">
    <source>
        <dbReference type="ARBA" id="ARBA00034125"/>
    </source>
</evidence>
<feature type="transmembrane region" description="Helical" evidence="7">
    <location>
        <begin position="230"/>
        <end position="249"/>
    </location>
</feature>
<evidence type="ECO:0000256" key="4">
    <source>
        <dbReference type="ARBA" id="ARBA00022989"/>
    </source>
</evidence>
<proteinExistence type="inferred from homology"/>
<dbReference type="InterPro" id="IPR050539">
    <property type="entry name" value="ThrE_Dicarb/AminoAcid_Exp"/>
</dbReference>
<dbReference type="Proteomes" id="UP000551878">
    <property type="component" value="Unassembled WGS sequence"/>
</dbReference>
<dbReference type="RefSeq" id="WP_184665292.1">
    <property type="nucleotide sequence ID" value="NZ_JACHHB010000018.1"/>
</dbReference>
<comment type="similarity">
    <text evidence="6">Belongs to the ThrE exporter (TC 2.A.79) family.</text>
</comment>
<evidence type="ECO:0000313" key="10">
    <source>
        <dbReference type="Proteomes" id="UP000551878"/>
    </source>
</evidence>
<feature type="domain" description="Threonine/serine exporter-like N-terminal" evidence="8">
    <location>
        <begin position="9"/>
        <end position="249"/>
    </location>
</feature>
<gene>
    <name evidence="9" type="ORF">HNQ41_003114</name>
</gene>
<protein>
    <submittedName>
        <fullName evidence="9">Uncharacterized membrane protein YjjP (DUF1212 family)</fullName>
    </submittedName>
</protein>
<accession>A0A840QUD5</accession>
<evidence type="ECO:0000256" key="7">
    <source>
        <dbReference type="SAM" id="Phobius"/>
    </source>
</evidence>
<keyword evidence="4 7" id="KW-1133">Transmembrane helix</keyword>
<comment type="subcellular location">
    <subcellularLocation>
        <location evidence="1">Cell membrane</location>
        <topology evidence="1">Multi-pass membrane protein</topology>
    </subcellularLocation>
</comment>
<evidence type="ECO:0000313" key="9">
    <source>
        <dbReference type="EMBL" id="MBB5174891.1"/>
    </source>
</evidence>
<dbReference type="PANTHER" id="PTHR34390">
    <property type="entry name" value="UPF0442 PROTEIN YJJB-RELATED"/>
    <property type="match status" value="1"/>
</dbReference>
<keyword evidence="2" id="KW-1003">Cell membrane</keyword>
<organism evidence="9 10">
    <name type="scientific">Texcoconibacillus texcoconensis</name>
    <dbReference type="NCBI Taxonomy" id="1095777"/>
    <lineage>
        <taxon>Bacteria</taxon>
        <taxon>Bacillati</taxon>
        <taxon>Bacillota</taxon>
        <taxon>Bacilli</taxon>
        <taxon>Bacillales</taxon>
        <taxon>Bacillaceae</taxon>
        <taxon>Texcoconibacillus</taxon>
    </lineage>
</organism>
<dbReference type="AlphaFoldDB" id="A0A840QUD5"/>
<evidence type="ECO:0000256" key="3">
    <source>
        <dbReference type="ARBA" id="ARBA00022692"/>
    </source>
</evidence>
<feature type="transmembrane region" description="Helical" evidence="7">
    <location>
        <begin position="197"/>
        <end position="218"/>
    </location>
</feature>
<keyword evidence="10" id="KW-1185">Reference proteome</keyword>
<keyword evidence="3 7" id="KW-0812">Transmembrane</keyword>
<dbReference type="GO" id="GO:0022857">
    <property type="term" value="F:transmembrane transporter activity"/>
    <property type="evidence" value="ECO:0007669"/>
    <property type="project" value="InterPro"/>
</dbReference>
<evidence type="ECO:0000256" key="1">
    <source>
        <dbReference type="ARBA" id="ARBA00004651"/>
    </source>
</evidence>
<dbReference type="PANTHER" id="PTHR34390:SF2">
    <property type="entry name" value="SUCCINATE TRANSPORTER SUBUNIT YJJP-RELATED"/>
    <property type="match status" value="1"/>
</dbReference>
<feature type="transmembrane region" description="Helical" evidence="7">
    <location>
        <begin position="171"/>
        <end position="191"/>
    </location>
</feature>
<dbReference type="GO" id="GO:0005886">
    <property type="term" value="C:plasma membrane"/>
    <property type="evidence" value="ECO:0007669"/>
    <property type="project" value="UniProtKB-SubCell"/>
</dbReference>
<reference evidence="9 10" key="1">
    <citation type="submission" date="2020-08" db="EMBL/GenBank/DDBJ databases">
        <title>Genomic Encyclopedia of Type Strains, Phase IV (KMG-IV): sequencing the most valuable type-strain genomes for metagenomic binning, comparative biology and taxonomic classification.</title>
        <authorList>
            <person name="Goeker M."/>
        </authorList>
    </citation>
    <scope>NUCLEOTIDE SEQUENCE [LARGE SCALE GENOMIC DNA]</scope>
    <source>
        <strain evidence="9 10">DSM 24696</strain>
    </source>
</reference>
<evidence type="ECO:0000256" key="5">
    <source>
        <dbReference type="ARBA" id="ARBA00023136"/>
    </source>
</evidence>